<name>A0AAD3P773_NEPGR</name>
<gene>
    <name evidence="1" type="ORF">Nepgr_000873</name>
</gene>
<dbReference type="AlphaFoldDB" id="A0AAD3P773"/>
<reference evidence="1" key="1">
    <citation type="submission" date="2023-05" db="EMBL/GenBank/DDBJ databases">
        <title>Nepenthes gracilis genome sequencing.</title>
        <authorList>
            <person name="Fukushima K."/>
        </authorList>
    </citation>
    <scope>NUCLEOTIDE SEQUENCE</scope>
    <source>
        <strain evidence="1">SING2019-196</strain>
    </source>
</reference>
<keyword evidence="2" id="KW-1185">Reference proteome</keyword>
<evidence type="ECO:0000313" key="1">
    <source>
        <dbReference type="EMBL" id="GMG99033.1"/>
    </source>
</evidence>
<sequence length="84" mass="9663">MEKKRCLLREHSAVSAMWYVQLSGQDRKSGFDTIVGKFCVIKPQFTMVRLLHDQEIESGTALMQLVRWPEVVSWDSESVDLSFG</sequence>
<dbReference type="EMBL" id="BSYO01000001">
    <property type="protein sequence ID" value="GMG99033.1"/>
    <property type="molecule type" value="Genomic_DNA"/>
</dbReference>
<organism evidence="1 2">
    <name type="scientific">Nepenthes gracilis</name>
    <name type="common">Slender pitcher plant</name>
    <dbReference type="NCBI Taxonomy" id="150966"/>
    <lineage>
        <taxon>Eukaryota</taxon>
        <taxon>Viridiplantae</taxon>
        <taxon>Streptophyta</taxon>
        <taxon>Embryophyta</taxon>
        <taxon>Tracheophyta</taxon>
        <taxon>Spermatophyta</taxon>
        <taxon>Magnoliopsida</taxon>
        <taxon>eudicotyledons</taxon>
        <taxon>Gunneridae</taxon>
        <taxon>Pentapetalae</taxon>
        <taxon>Caryophyllales</taxon>
        <taxon>Nepenthaceae</taxon>
        <taxon>Nepenthes</taxon>
    </lineage>
</organism>
<dbReference type="Proteomes" id="UP001279734">
    <property type="component" value="Unassembled WGS sequence"/>
</dbReference>
<protein>
    <submittedName>
        <fullName evidence="1">Uncharacterized protein</fullName>
    </submittedName>
</protein>
<accession>A0AAD3P773</accession>
<comment type="caution">
    <text evidence="1">The sequence shown here is derived from an EMBL/GenBank/DDBJ whole genome shotgun (WGS) entry which is preliminary data.</text>
</comment>
<proteinExistence type="predicted"/>
<evidence type="ECO:0000313" key="2">
    <source>
        <dbReference type="Proteomes" id="UP001279734"/>
    </source>
</evidence>